<evidence type="ECO:0000259" key="1">
    <source>
        <dbReference type="Pfam" id="PF07238"/>
    </source>
</evidence>
<dbReference type="InterPro" id="IPR009875">
    <property type="entry name" value="PilZ_domain"/>
</dbReference>
<gene>
    <name evidence="2" type="ORF">RY831_32020</name>
</gene>
<dbReference type="SUPFAM" id="SSF141371">
    <property type="entry name" value="PilZ domain-like"/>
    <property type="match status" value="1"/>
</dbReference>
<organism evidence="2 3">
    <name type="scientific">Noviherbaspirillum album</name>
    <dbReference type="NCBI Taxonomy" id="3080276"/>
    <lineage>
        <taxon>Bacteria</taxon>
        <taxon>Pseudomonadati</taxon>
        <taxon>Pseudomonadota</taxon>
        <taxon>Betaproteobacteria</taxon>
        <taxon>Burkholderiales</taxon>
        <taxon>Oxalobacteraceae</taxon>
        <taxon>Noviherbaspirillum</taxon>
    </lineage>
</organism>
<dbReference type="Proteomes" id="UP001352263">
    <property type="component" value="Unassembled WGS sequence"/>
</dbReference>
<feature type="domain" description="PilZ" evidence="1">
    <location>
        <begin position="18"/>
        <end position="118"/>
    </location>
</feature>
<evidence type="ECO:0000313" key="3">
    <source>
        <dbReference type="Proteomes" id="UP001352263"/>
    </source>
</evidence>
<accession>A0ABU6JJ82</accession>
<reference evidence="2 3" key="1">
    <citation type="submission" date="2023-10" db="EMBL/GenBank/DDBJ databases">
        <title>Noviherbaspirillum sp. CPCC 100848 genome assembly.</title>
        <authorList>
            <person name="Li X.Y."/>
            <person name="Fang X.M."/>
        </authorList>
    </citation>
    <scope>NUCLEOTIDE SEQUENCE [LARGE SCALE GENOMIC DNA]</scope>
    <source>
        <strain evidence="2 3">CPCC 100848</strain>
    </source>
</reference>
<keyword evidence="3" id="KW-1185">Reference proteome</keyword>
<protein>
    <submittedName>
        <fullName evidence="2">PilZ domain-containing protein</fullName>
    </submittedName>
</protein>
<dbReference type="RefSeq" id="WP_326510354.1">
    <property type="nucleotide sequence ID" value="NZ_JAWIIV010000074.1"/>
</dbReference>
<dbReference type="Pfam" id="PF07238">
    <property type="entry name" value="PilZ"/>
    <property type="match status" value="1"/>
</dbReference>
<sequence>MISLRNYNGGMSSSSGIEQRSYRRRYFSFDAKVLMDDVGPYSVITLDVSLHGLGLFSLRPLEIGRNYAIAIEVPDSPRRINAWGTVVYCDPTAEGFNVEVRFLDMDAYSKACIEDLLTSHVDVC</sequence>
<comment type="caution">
    <text evidence="2">The sequence shown here is derived from an EMBL/GenBank/DDBJ whole genome shotgun (WGS) entry which is preliminary data.</text>
</comment>
<dbReference type="Gene3D" id="2.40.10.220">
    <property type="entry name" value="predicted glycosyltransferase like domains"/>
    <property type="match status" value="1"/>
</dbReference>
<proteinExistence type="predicted"/>
<name>A0ABU6JJ82_9BURK</name>
<dbReference type="EMBL" id="JAWIIV010000074">
    <property type="protein sequence ID" value="MEC4723752.1"/>
    <property type="molecule type" value="Genomic_DNA"/>
</dbReference>
<evidence type="ECO:0000313" key="2">
    <source>
        <dbReference type="EMBL" id="MEC4723752.1"/>
    </source>
</evidence>